<dbReference type="InterPro" id="IPR018062">
    <property type="entry name" value="HTH_AraC-typ_CS"/>
</dbReference>
<feature type="domain" description="HTH araC/xylS-type" evidence="5">
    <location>
        <begin position="161"/>
        <end position="262"/>
    </location>
</feature>
<dbReference type="PROSITE" id="PS00041">
    <property type="entry name" value="HTH_ARAC_FAMILY_1"/>
    <property type="match status" value="1"/>
</dbReference>
<dbReference type="SMART" id="SM00342">
    <property type="entry name" value="HTH_ARAC"/>
    <property type="match status" value="1"/>
</dbReference>
<dbReference type="RefSeq" id="WP_128319632.1">
    <property type="nucleotide sequence ID" value="NZ_QKOX01000008.1"/>
</dbReference>
<keyword evidence="1" id="KW-0678">Repressor</keyword>
<dbReference type="AlphaFoldDB" id="A0A443VP66"/>
<evidence type="ECO:0000256" key="1">
    <source>
        <dbReference type="ARBA" id="ARBA00022491"/>
    </source>
</evidence>
<gene>
    <name evidence="6" type="ORF">DN603_09500</name>
</gene>
<dbReference type="Gene3D" id="1.10.10.60">
    <property type="entry name" value="Homeodomain-like"/>
    <property type="match status" value="1"/>
</dbReference>
<dbReference type="Proteomes" id="UP000288843">
    <property type="component" value="Unassembled WGS sequence"/>
</dbReference>
<evidence type="ECO:0000313" key="6">
    <source>
        <dbReference type="EMBL" id="RWT23324.1"/>
    </source>
</evidence>
<dbReference type="GO" id="GO:0003700">
    <property type="term" value="F:DNA-binding transcription factor activity"/>
    <property type="evidence" value="ECO:0007669"/>
    <property type="project" value="InterPro"/>
</dbReference>
<reference evidence="6 7" key="1">
    <citation type="submission" date="2018-06" db="EMBL/GenBank/DDBJ databases">
        <title>Carbapenemase-producing Enterobacteriaceae present in wastewater treatment plant effluent and nearby surface waters in the US.</title>
        <authorList>
            <person name="Mathys D.A."/>
            <person name="Mollenkopf D.F."/>
            <person name="Feicht S.M."/>
            <person name="Adams R.J."/>
            <person name="Albers A.L."/>
            <person name="Stuever D.M."/>
            <person name="Daniels J.B."/>
            <person name="Wittum T.E."/>
        </authorList>
    </citation>
    <scope>NUCLEOTIDE SEQUENCE [LARGE SCALE GENOMIC DNA]</scope>
    <source>
        <strain evidence="6 7">GEO_47_Down_B</strain>
    </source>
</reference>
<evidence type="ECO:0000256" key="2">
    <source>
        <dbReference type="ARBA" id="ARBA00023015"/>
    </source>
</evidence>
<sequence>MTIAKCLTELHAKFIPDILEGSTVACHIEVDGTDEEQPVHQHQSGQLVFVDQGGMICDTHDSIWFIPSQCAMWIPGGIPHHIRVKDCSNSYFLFVKPDKSCLPSKCCMLSITPLIRQILISFADGEPVLTARDLHVRLAEFLLELLATAPTVALQIPTSSHPIIRILSNKLTDSPGDRTTMAQWAAQFGLSERSFARLVVKETRLTFGRWRQYFQLFSAMQQLKSGATVNSVALQLGYDSTTAFITMFKKAVGDSPAHYFSSILR</sequence>
<evidence type="ECO:0000256" key="4">
    <source>
        <dbReference type="ARBA" id="ARBA00023163"/>
    </source>
</evidence>
<dbReference type="EMBL" id="QKOX01000008">
    <property type="protein sequence ID" value="RWT23324.1"/>
    <property type="molecule type" value="Genomic_DNA"/>
</dbReference>
<dbReference type="SUPFAM" id="SSF46689">
    <property type="entry name" value="Homeodomain-like"/>
    <property type="match status" value="1"/>
</dbReference>
<name>A0A443VP66_RAOPL</name>
<dbReference type="Pfam" id="PF12833">
    <property type="entry name" value="HTH_18"/>
    <property type="match status" value="1"/>
</dbReference>
<organism evidence="6 7">
    <name type="scientific">Raoultella planticola</name>
    <name type="common">Klebsiella planticola</name>
    <dbReference type="NCBI Taxonomy" id="575"/>
    <lineage>
        <taxon>Bacteria</taxon>
        <taxon>Pseudomonadati</taxon>
        <taxon>Pseudomonadota</taxon>
        <taxon>Gammaproteobacteria</taxon>
        <taxon>Enterobacterales</taxon>
        <taxon>Enterobacteriaceae</taxon>
        <taxon>Klebsiella/Raoultella group</taxon>
        <taxon>Raoultella</taxon>
    </lineage>
</organism>
<dbReference type="SUPFAM" id="SSF51182">
    <property type="entry name" value="RmlC-like cupins"/>
    <property type="match status" value="1"/>
</dbReference>
<dbReference type="GO" id="GO:0043565">
    <property type="term" value="F:sequence-specific DNA binding"/>
    <property type="evidence" value="ECO:0007669"/>
    <property type="project" value="InterPro"/>
</dbReference>
<dbReference type="PANTHER" id="PTHR11019">
    <property type="entry name" value="HTH-TYPE TRANSCRIPTIONAL REGULATOR NIMR"/>
    <property type="match status" value="1"/>
</dbReference>
<evidence type="ECO:0000256" key="3">
    <source>
        <dbReference type="ARBA" id="ARBA00023125"/>
    </source>
</evidence>
<dbReference type="InterPro" id="IPR009057">
    <property type="entry name" value="Homeodomain-like_sf"/>
</dbReference>
<dbReference type="InterPro" id="IPR018060">
    <property type="entry name" value="HTH_AraC"/>
</dbReference>
<comment type="caution">
    <text evidence="6">The sequence shown here is derived from an EMBL/GenBank/DDBJ whole genome shotgun (WGS) entry which is preliminary data.</text>
</comment>
<dbReference type="PANTHER" id="PTHR11019:SF199">
    <property type="entry name" value="HTH-TYPE TRANSCRIPTIONAL REGULATOR NIMR"/>
    <property type="match status" value="1"/>
</dbReference>
<evidence type="ECO:0000313" key="7">
    <source>
        <dbReference type="Proteomes" id="UP000288843"/>
    </source>
</evidence>
<proteinExistence type="predicted"/>
<keyword evidence="2" id="KW-0805">Transcription regulation</keyword>
<protein>
    <submittedName>
        <fullName evidence="6">AraC family transcriptional regulator</fullName>
    </submittedName>
</protein>
<dbReference type="PROSITE" id="PS01124">
    <property type="entry name" value="HTH_ARAC_FAMILY_2"/>
    <property type="match status" value="1"/>
</dbReference>
<evidence type="ECO:0000259" key="5">
    <source>
        <dbReference type="PROSITE" id="PS01124"/>
    </source>
</evidence>
<keyword evidence="4" id="KW-0804">Transcription</keyword>
<dbReference type="CDD" id="cd06124">
    <property type="entry name" value="cupin_NimR-like_N"/>
    <property type="match status" value="1"/>
</dbReference>
<dbReference type="InterPro" id="IPR011051">
    <property type="entry name" value="RmlC_Cupin_sf"/>
</dbReference>
<accession>A0A443VP66</accession>
<keyword evidence="3" id="KW-0238">DNA-binding</keyword>
<dbReference type="FunFam" id="1.10.10.60:FF:000132">
    <property type="entry name" value="AraC family transcriptional regulator"/>
    <property type="match status" value="1"/>
</dbReference>